<keyword evidence="1 2" id="KW-0694">RNA-binding</keyword>
<feature type="compositionally biased region" description="Low complexity" evidence="3">
    <location>
        <begin position="557"/>
        <end position="566"/>
    </location>
</feature>
<dbReference type="Proteomes" id="UP001274830">
    <property type="component" value="Unassembled WGS sequence"/>
</dbReference>
<gene>
    <name evidence="5" type="primary">TIF3</name>
    <name evidence="5" type="ORF">LTR78_000671</name>
</gene>
<organism evidence="5 6">
    <name type="scientific">Recurvomyces mirabilis</name>
    <dbReference type="NCBI Taxonomy" id="574656"/>
    <lineage>
        <taxon>Eukaryota</taxon>
        <taxon>Fungi</taxon>
        <taxon>Dikarya</taxon>
        <taxon>Ascomycota</taxon>
        <taxon>Pezizomycotina</taxon>
        <taxon>Dothideomycetes</taxon>
        <taxon>Dothideomycetidae</taxon>
        <taxon>Mycosphaerellales</taxon>
        <taxon>Teratosphaeriaceae</taxon>
        <taxon>Recurvomyces</taxon>
    </lineage>
</organism>
<dbReference type="PANTHER" id="PTHR23236">
    <property type="entry name" value="EUKARYOTIC TRANSLATION INITIATION FACTOR 4B/4H"/>
    <property type="match status" value="1"/>
</dbReference>
<dbReference type="PANTHER" id="PTHR23236:SF11">
    <property type="entry name" value="EUKARYOTIC TRANSLATION INITIATION FACTOR 4H"/>
    <property type="match status" value="1"/>
</dbReference>
<feature type="compositionally biased region" description="Acidic residues" evidence="3">
    <location>
        <begin position="511"/>
        <end position="528"/>
    </location>
</feature>
<feature type="compositionally biased region" description="Pro residues" evidence="3">
    <location>
        <begin position="347"/>
        <end position="356"/>
    </location>
</feature>
<feature type="compositionally biased region" description="Basic and acidic residues" evidence="3">
    <location>
        <begin position="489"/>
        <end position="500"/>
    </location>
</feature>
<accession>A0AAE0WYB1</accession>
<feature type="compositionally biased region" description="Basic and acidic residues" evidence="3">
    <location>
        <begin position="223"/>
        <end position="236"/>
    </location>
</feature>
<feature type="compositionally biased region" description="Basic and acidic residues" evidence="3">
    <location>
        <begin position="43"/>
        <end position="58"/>
    </location>
</feature>
<feature type="compositionally biased region" description="Basic and acidic residues" evidence="3">
    <location>
        <begin position="295"/>
        <end position="310"/>
    </location>
</feature>
<feature type="compositionally biased region" description="Basic and acidic residues" evidence="3">
    <location>
        <begin position="539"/>
        <end position="553"/>
    </location>
</feature>
<dbReference type="InterPro" id="IPR000504">
    <property type="entry name" value="RRM_dom"/>
</dbReference>
<keyword evidence="6" id="KW-1185">Reference proteome</keyword>
<sequence length="593" mass="63904">MAPKKKQEKMNLGEFLTNQSLGSWADEMDAQPMPSATSGYSVNRDRGDRDRDGGEKRSFTQPAWESARGGASTGGGMGMGGGMGDRGASYDRPRYNDREQLPLPTRPPYTAHLGNLTYDVSQADVEGFLSDCEVTSVRLVEDKFDRKPKGFGYVEFGSLEGLKTALTKSESSFMGRNVKISVAEPPKDRPESSRDFSDWSRKGPLPELPQNTRQPSGRGFGRSFDDRSDAGSERGGSRRPAFFEGDSKPRDLGNWERKGPLSPVPGVGPPVRDGGRLREGPPSGERRRSPAWGEGRSDAGSRPPRKEFEAAKPAVERAPTAAEQDNQWRSRMQPDQPATPAAEEPKPSAPTSPVPQAPKERPRLNLAKRTVSTAEPAEGGASSASDSKASPFGAARPIDTAAKERELEGKREIALRQKSEADAKAKEEKAAQDAATRAARAERADKGQAQEEVSSPTGNAPQRNNDRGPRRPSRQQSQQNGARGSQPKENGDTPPQKERPNFSILSHEGESGEEDAAAQEEHEGELDAPDGAANGIITGDKETKPQEITREVPKNGAAQDADTTAEAMEDDGWSTVAAKPKSGRRGGQRAMAS</sequence>
<dbReference type="Pfam" id="PF00076">
    <property type="entry name" value="RRM_1"/>
    <property type="match status" value="1"/>
</dbReference>
<evidence type="ECO:0000256" key="2">
    <source>
        <dbReference type="PROSITE-ProRule" id="PRU00176"/>
    </source>
</evidence>
<feature type="compositionally biased region" description="Gly residues" evidence="3">
    <location>
        <begin position="71"/>
        <end position="85"/>
    </location>
</feature>
<dbReference type="GO" id="GO:0003743">
    <property type="term" value="F:translation initiation factor activity"/>
    <property type="evidence" value="ECO:0007669"/>
    <property type="project" value="UniProtKB-KW"/>
</dbReference>
<dbReference type="GO" id="GO:0005730">
    <property type="term" value="C:nucleolus"/>
    <property type="evidence" value="ECO:0007669"/>
    <property type="project" value="TreeGrafter"/>
</dbReference>
<feature type="compositionally biased region" description="Low complexity" evidence="3">
    <location>
        <begin position="374"/>
        <end position="391"/>
    </location>
</feature>
<feature type="compositionally biased region" description="Basic and acidic residues" evidence="3">
    <location>
        <begin position="439"/>
        <end position="449"/>
    </location>
</feature>
<comment type="caution">
    <text evidence="5">The sequence shown here is derived from an EMBL/GenBank/DDBJ whole genome shotgun (WGS) entry which is preliminary data.</text>
</comment>
<dbReference type="PROSITE" id="PS50102">
    <property type="entry name" value="RRM"/>
    <property type="match status" value="1"/>
</dbReference>
<dbReference type="InterPro" id="IPR035979">
    <property type="entry name" value="RBD_domain_sf"/>
</dbReference>
<keyword evidence="5" id="KW-0648">Protein biosynthesis</keyword>
<feature type="compositionally biased region" description="Basic and acidic residues" evidence="3">
    <location>
        <begin position="185"/>
        <end position="201"/>
    </location>
</feature>
<evidence type="ECO:0000256" key="3">
    <source>
        <dbReference type="SAM" id="MobiDB-lite"/>
    </source>
</evidence>
<keyword evidence="5" id="KW-0396">Initiation factor</keyword>
<feature type="region of interest" description="Disordered" evidence="3">
    <location>
        <begin position="1"/>
        <end position="109"/>
    </location>
</feature>
<evidence type="ECO:0000256" key="1">
    <source>
        <dbReference type="ARBA" id="ARBA00022884"/>
    </source>
</evidence>
<dbReference type="InterPro" id="IPR012677">
    <property type="entry name" value="Nucleotide-bd_a/b_plait_sf"/>
</dbReference>
<evidence type="ECO:0000313" key="6">
    <source>
        <dbReference type="Proteomes" id="UP001274830"/>
    </source>
</evidence>
<protein>
    <submittedName>
        <fullName evidence="5">Eukaryotic translation initiation factor 4B</fullName>
    </submittedName>
</protein>
<name>A0AAE0WYB1_9PEZI</name>
<dbReference type="SUPFAM" id="SSF54928">
    <property type="entry name" value="RNA-binding domain, RBD"/>
    <property type="match status" value="1"/>
</dbReference>
<dbReference type="GO" id="GO:0003723">
    <property type="term" value="F:RNA binding"/>
    <property type="evidence" value="ECO:0007669"/>
    <property type="project" value="UniProtKB-UniRule"/>
</dbReference>
<feature type="region of interest" description="Disordered" evidence="3">
    <location>
        <begin position="168"/>
        <end position="593"/>
    </location>
</feature>
<dbReference type="Gene3D" id="3.30.70.330">
    <property type="match status" value="1"/>
</dbReference>
<feature type="compositionally biased region" description="Basic and acidic residues" evidence="3">
    <location>
        <begin position="245"/>
        <end position="259"/>
    </location>
</feature>
<dbReference type="AlphaFoldDB" id="A0AAE0WYB1"/>
<feature type="compositionally biased region" description="Basic and acidic residues" evidence="3">
    <location>
        <begin position="401"/>
        <end position="431"/>
    </location>
</feature>
<feature type="compositionally biased region" description="Basic and acidic residues" evidence="3">
    <location>
        <begin position="273"/>
        <end position="288"/>
    </location>
</feature>
<feature type="compositionally biased region" description="Polar residues" evidence="3">
    <location>
        <begin position="451"/>
        <end position="463"/>
    </location>
</feature>
<feature type="domain" description="RRM" evidence="4">
    <location>
        <begin position="109"/>
        <end position="185"/>
    </location>
</feature>
<evidence type="ECO:0000313" key="5">
    <source>
        <dbReference type="EMBL" id="KAK3680293.1"/>
    </source>
</evidence>
<proteinExistence type="predicted"/>
<dbReference type="GeneID" id="89957910"/>
<feature type="compositionally biased region" description="Basic and acidic residues" evidence="3">
    <location>
        <begin position="88"/>
        <end position="100"/>
    </location>
</feature>
<dbReference type="RefSeq" id="XP_064699653.1">
    <property type="nucleotide sequence ID" value="XM_064833384.1"/>
</dbReference>
<reference evidence="5" key="1">
    <citation type="submission" date="2023-07" db="EMBL/GenBank/DDBJ databases">
        <title>Black Yeasts Isolated from many extreme environments.</title>
        <authorList>
            <person name="Coleine C."/>
            <person name="Stajich J.E."/>
            <person name="Selbmann L."/>
        </authorList>
    </citation>
    <scope>NUCLEOTIDE SEQUENCE</scope>
    <source>
        <strain evidence="5">CCFEE 5485</strain>
    </source>
</reference>
<evidence type="ECO:0000259" key="4">
    <source>
        <dbReference type="PROSITE" id="PS50102"/>
    </source>
</evidence>
<dbReference type="SMART" id="SM00360">
    <property type="entry name" value="RRM"/>
    <property type="match status" value="1"/>
</dbReference>
<dbReference type="EMBL" id="JAUTXT010000001">
    <property type="protein sequence ID" value="KAK3680293.1"/>
    <property type="molecule type" value="Genomic_DNA"/>
</dbReference>